<feature type="transmembrane region" description="Helical" evidence="1">
    <location>
        <begin position="150"/>
        <end position="179"/>
    </location>
</feature>
<reference evidence="2 3" key="1">
    <citation type="journal article" date="2014" name="Genome Announc.">
        <title>Draft genome sequences of six enterohepatic helicobacter species isolated from humans and one from rhesus macaques.</title>
        <authorList>
            <person name="Shen Z."/>
            <person name="Sheh A."/>
            <person name="Young S.K."/>
            <person name="Abouelliel A."/>
            <person name="Ward D.V."/>
            <person name="Earl A.M."/>
            <person name="Fox J.G."/>
        </authorList>
    </citation>
    <scope>NUCLEOTIDE SEQUENCE [LARGE SCALE GENOMIC DNA]</scope>
    <source>
        <strain evidence="2 3">MIT 99-5501</strain>
    </source>
</reference>
<evidence type="ECO:0000313" key="2">
    <source>
        <dbReference type="EMBL" id="ETD22900.1"/>
    </source>
</evidence>
<dbReference type="RefSeq" id="WP_023928469.1">
    <property type="nucleotide sequence ID" value="NZ_KI669455.1"/>
</dbReference>
<gene>
    <name evidence="2" type="ORF">HMPREF2086_01699</name>
</gene>
<dbReference type="STRING" id="1357400.HMPREF2086_01699"/>
<feature type="transmembrane region" description="Helical" evidence="1">
    <location>
        <begin position="102"/>
        <end position="123"/>
    </location>
</feature>
<dbReference type="Proteomes" id="UP000018731">
    <property type="component" value="Unassembled WGS sequence"/>
</dbReference>
<dbReference type="HOGENOM" id="CLU_1159818_0_0_7"/>
<dbReference type="PATRIC" id="fig|1357400.3.peg.2281"/>
<dbReference type="AlphaFoldDB" id="V8C792"/>
<evidence type="ECO:0000256" key="1">
    <source>
        <dbReference type="SAM" id="Phobius"/>
    </source>
</evidence>
<comment type="caution">
    <text evidence="2">The sequence shown here is derived from an EMBL/GenBank/DDBJ whole genome shotgun (WGS) entry which is preliminary data.</text>
</comment>
<evidence type="ECO:0000313" key="3">
    <source>
        <dbReference type="Proteomes" id="UP000018731"/>
    </source>
</evidence>
<keyword evidence="3" id="KW-1185">Reference proteome</keyword>
<feature type="transmembrane region" description="Helical" evidence="1">
    <location>
        <begin position="21"/>
        <end position="41"/>
    </location>
</feature>
<keyword evidence="1" id="KW-0812">Transmembrane</keyword>
<dbReference type="EMBL" id="AZJI01000007">
    <property type="protein sequence ID" value="ETD22900.1"/>
    <property type="molecule type" value="Genomic_DNA"/>
</dbReference>
<proteinExistence type="predicted"/>
<organism evidence="2 3">
    <name type="scientific">Helicobacter macacae MIT 99-5501</name>
    <dbReference type="NCBI Taxonomy" id="1357400"/>
    <lineage>
        <taxon>Bacteria</taxon>
        <taxon>Pseudomonadati</taxon>
        <taxon>Campylobacterota</taxon>
        <taxon>Epsilonproteobacteria</taxon>
        <taxon>Campylobacterales</taxon>
        <taxon>Helicobacteraceae</taxon>
        <taxon>Helicobacter</taxon>
    </lineage>
</organism>
<feature type="transmembrane region" description="Helical" evidence="1">
    <location>
        <begin position="61"/>
        <end position="90"/>
    </location>
</feature>
<name>V8C792_9HELI</name>
<keyword evidence="1" id="KW-0472">Membrane</keyword>
<protein>
    <submittedName>
        <fullName evidence="2">Uncharacterized protein</fullName>
    </submittedName>
</protein>
<sequence>MKKRFYSAFFKSIHQARENNYKAKDLLLFACYVVILLIALPSSIEHISSSSVAESSSVLNYIMIVFVPLVRLVVEFGANLLGICALFVCAVLSVRYKILQNYALLFVLYLACAYPSFLLLGVWSDMPANLLSIANSDFLELLRLVFVKKAYYMAIFIYAKRVCYVFLFFALFDMVFFALKNHSKRGFVRNIYHSIPKIVWWNLLFSLTLCVATILAYLLCVGELVWHSWLGSVAFIFGF</sequence>
<accession>V8C792</accession>
<feature type="transmembrane region" description="Helical" evidence="1">
    <location>
        <begin position="199"/>
        <end position="219"/>
    </location>
</feature>
<keyword evidence="1" id="KW-1133">Transmembrane helix</keyword>